<keyword evidence="4" id="KW-0812">Transmembrane</keyword>
<dbReference type="InterPro" id="IPR011712">
    <property type="entry name" value="Sig_transdc_His_kin_sub3_dim/P"/>
</dbReference>
<evidence type="ECO:0000256" key="1">
    <source>
        <dbReference type="ARBA" id="ARBA00022679"/>
    </source>
</evidence>
<feature type="transmembrane region" description="Helical" evidence="4">
    <location>
        <begin position="123"/>
        <end position="154"/>
    </location>
</feature>
<dbReference type="Proteomes" id="UP001612915">
    <property type="component" value="Unassembled WGS sequence"/>
</dbReference>
<keyword evidence="4" id="KW-1133">Transmembrane helix</keyword>
<feature type="transmembrane region" description="Helical" evidence="4">
    <location>
        <begin position="34"/>
        <end position="53"/>
    </location>
</feature>
<dbReference type="CDD" id="cd16917">
    <property type="entry name" value="HATPase_UhpB-NarQ-NarX-like"/>
    <property type="match status" value="1"/>
</dbReference>
<accession>A0ABW8ALC2</accession>
<comment type="caution">
    <text evidence="6">The sequence shown here is derived from an EMBL/GenBank/DDBJ whole genome shotgun (WGS) entry which is preliminary data.</text>
</comment>
<evidence type="ECO:0000256" key="2">
    <source>
        <dbReference type="ARBA" id="ARBA00022777"/>
    </source>
</evidence>
<keyword evidence="4" id="KW-0472">Membrane</keyword>
<evidence type="ECO:0000313" key="7">
    <source>
        <dbReference type="Proteomes" id="UP001612915"/>
    </source>
</evidence>
<name>A0ABW8ALC2_9ACTN</name>
<protein>
    <submittedName>
        <fullName evidence="6">Sensor histidine kinase</fullName>
    </submittedName>
</protein>
<keyword evidence="7" id="KW-1185">Reference proteome</keyword>
<dbReference type="Gene3D" id="3.30.565.10">
    <property type="entry name" value="Histidine kinase-like ATPase, C-terminal domain"/>
    <property type="match status" value="1"/>
</dbReference>
<dbReference type="PANTHER" id="PTHR24421">
    <property type="entry name" value="NITRATE/NITRITE SENSOR PROTEIN NARX-RELATED"/>
    <property type="match status" value="1"/>
</dbReference>
<keyword evidence="3" id="KW-0902">Two-component regulatory system</keyword>
<keyword evidence="1" id="KW-0808">Transferase</keyword>
<evidence type="ECO:0000313" key="6">
    <source>
        <dbReference type="EMBL" id="MFI7587164.1"/>
    </source>
</evidence>
<gene>
    <name evidence="6" type="ORF">ACIB24_08830</name>
</gene>
<dbReference type="EMBL" id="JBITLV010000002">
    <property type="protein sequence ID" value="MFI7587164.1"/>
    <property type="molecule type" value="Genomic_DNA"/>
</dbReference>
<feature type="transmembrane region" description="Helical" evidence="4">
    <location>
        <begin position="97"/>
        <end position="117"/>
    </location>
</feature>
<dbReference type="PANTHER" id="PTHR24421:SF63">
    <property type="entry name" value="SENSOR HISTIDINE KINASE DESK"/>
    <property type="match status" value="1"/>
</dbReference>
<reference evidence="6 7" key="1">
    <citation type="submission" date="2024-10" db="EMBL/GenBank/DDBJ databases">
        <title>The Natural Products Discovery Center: Release of the First 8490 Sequenced Strains for Exploring Actinobacteria Biosynthetic Diversity.</title>
        <authorList>
            <person name="Kalkreuter E."/>
            <person name="Kautsar S.A."/>
            <person name="Yang D."/>
            <person name="Bader C.D."/>
            <person name="Teijaro C.N."/>
            <person name="Fluegel L."/>
            <person name="Davis C.M."/>
            <person name="Simpson J.R."/>
            <person name="Lauterbach L."/>
            <person name="Steele A.D."/>
            <person name="Gui C."/>
            <person name="Meng S."/>
            <person name="Li G."/>
            <person name="Viehrig K."/>
            <person name="Ye F."/>
            <person name="Su P."/>
            <person name="Kiefer A.F."/>
            <person name="Nichols A."/>
            <person name="Cepeda A.J."/>
            <person name="Yan W."/>
            <person name="Fan B."/>
            <person name="Jiang Y."/>
            <person name="Adhikari A."/>
            <person name="Zheng C.-J."/>
            <person name="Schuster L."/>
            <person name="Cowan T.M."/>
            <person name="Smanski M.J."/>
            <person name="Chevrette M.G."/>
            <person name="De Carvalho L.P.S."/>
            <person name="Shen B."/>
        </authorList>
    </citation>
    <scope>NUCLEOTIDE SEQUENCE [LARGE SCALE GENOMIC DNA]</scope>
    <source>
        <strain evidence="6 7">NPDC049639</strain>
    </source>
</reference>
<organism evidence="6 7">
    <name type="scientific">Spongisporangium articulatum</name>
    <dbReference type="NCBI Taxonomy" id="3362603"/>
    <lineage>
        <taxon>Bacteria</taxon>
        <taxon>Bacillati</taxon>
        <taxon>Actinomycetota</taxon>
        <taxon>Actinomycetes</taxon>
        <taxon>Kineosporiales</taxon>
        <taxon>Kineosporiaceae</taxon>
        <taxon>Spongisporangium</taxon>
    </lineage>
</organism>
<evidence type="ECO:0000256" key="3">
    <source>
        <dbReference type="ARBA" id="ARBA00023012"/>
    </source>
</evidence>
<proteinExistence type="predicted"/>
<dbReference type="InterPro" id="IPR036890">
    <property type="entry name" value="HATPase_C_sf"/>
</dbReference>
<dbReference type="SUPFAM" id="SSF55874">
    <property type="entry name" value="ATPase domain of HSP90 chaperone/DNA topoisomerase II/histidine kinase"/>
    <property type="match status" value="1"/>
</dbReference>
<keyword evidence="2 6" id="KW-0418">Kinase</keyword>
<feature type="transmembrane region" description="Helical" evidence="4">
    <location>
        <begin position="166"/>
        <end position="186"/>
    </location>
</feature>
<feature type="transmembrane region" description="Helical" evidence="4">
    <location>
        <begin position="65"/>
        <end position="85"/>
    </location>
</feature>
<evidence type="ECO:0000259" key="5">
    <source>
        <dbReference type="Pfam" id="PF07730"/>
    </source>
</evidence>
<evidence type="ECO:0000256" key="4">
    <source>
        <dbReference type="SAM" id="Phobius"/>
    </source>
</evidence>
<dbReference type="Pfam" id="PF07730">
    <property type="entry name" value="HisKA_3"/>
    <property type="match status" value="1"/>
</dbReference>
<dbReference type="InterPro" id="IPR050482">
    <property type="entry name" value="Sensor_HK_TwoCompSys"/>
</dbReference>
<dbReference type="GO" id="GO:0016301">
    <property type="term" value="F:kinase activity"/>
    <property type="evidence" value="ECO:0007669"/>
    <property type="project" value="UniProtKB-KW"/>
</dbReference>
<sequence length="386" mass="41001">MDARSDRVINPVVPAPPGLSAEEHATWGPRGNRGWIFAAVWLLFLSDTLSSAWDLEPVGRRVAGLALVVAFAAFYLRVFWVARSFRWRGGRDFSPAVRAVAIGAGIAFTVAACLVIGQSGTAFVVYLAVVGVLCLPTLPAALFALALIVVIVVATRAVPGWEPDNTLPFSVFLAALAVWGISQMIARNRQLAEANEEITELAVAQERSRFSRDLHDLLGHSLTVVAVKAELAGRLVHTDPDRAAQEIAEVEQLARTALADVRAAVRGVREISLAVELASARTALEAADIDARLPTALDDIPPERGELFGWVVREGVTNVVRHSGARHCTISVDAREVQIVDDGRGPREGASGGQGLAGLRERAAAAGAALSVARAEAGGFVLRVGW</sequence>
<feature type="domain" description="Signal transduction histidine kinase subgroup 3 dimerisation and phosphoacceptor" evidence="5">
    <location>
        <begin position="206"/>
        <end position="270"/>
    </location>
</feature>
<dbReference type="RefSeq" id="WP_398278253.1">
    <property type="nucleotide sequence ID" value="NZ_JBITLV010000002.1"/>
</dbReference>
<dbReference type="Gene3D" id="1.20.5.1930">
    <property type="match status" value="1"/>
</dbReference>